<evidence type="ECO:0000313" key="1">
    <source>
        <dbReference type="EMBL" id="KKQ16009.1"/>
    </source>
</evidence>
<proteinExistence type="predicted"/>
<reference evidence="1 2" key="1">
    <citation type="journal article" date="2015" name="Nature">
        <title>rRNA introns, odd ribosomes, and small enigmatic genomes across a large radiation of phyla.</title>
        <authorList>
            <person name="Brown C.T."/>
            <person name="Hug L.A."/>
            <person name="Thomas B.C."/>
            <person name="Sharon I."/>
            <person name="Castelle C.J."/>
            <person name="Singh A."/>
            <person name="Wilkins M.J."/>
            <person name="Williams K.H."/>
            <person name="Banfield J.F."/>
        </authorList>
    </citation>
    <scope>NUCLEOTIDE SEQUENCE [LARGE SCALE GENOMIC DNA]</scope>
</reference>
<dbReference type="EMBL" id="LBSJ01000006">
    <property type="protein sequence ID" value="KKQ16009.1"/>
    <property type="molecule type" value="Genomic_DNA"/>
</dbReference>
<evidence type="ECO:0000313" key="2">
    <source>
        <dbReference type="Proteomes" id="UP000034448"/>
    </source>
</evidence>
<gene>
    <name evidence="1" type="ORF">US28_C0006G0004</name>
</gene>
<dbReference type="Proteomes" id="UP000034448">
    <property type="component" value="Unassembled WGS sequence"/>
</dbReference>
<organism evidence="1 2">
    <name type="scientific">Candidatus Daviesbacteria bacterium GW2011_GWA1_36_8</name>
    <dbReference type="NCBI Taxonomy" id="1618417"/>
    <lineage>
        <taxon>Bacteria</taxon>
        <taxon>Candidatus Daviesiibacteriota</taxon>
    </lineage>
</organism>
<comment type="caution">
    <text evidence="1">The sequence shown here is derived from an EMBL/GenBank/DDBJ whole genome shotgun (WGS) entry which is preliminary data.</text>
</comment>
<sequence length="186" mass="21388">MAISAEIVAIGLTHALYDPRRARAEFERDRAEFRKVEKEILELAPDVLTRRRLSASESGAVITPWIEISLDEKSEEVRLAEEVKFLDVERKNIPYYKGYQAVLLQRKHEIAGHYPVNLYRIQKHHYGMQRGDRSELHGETGLRIPADTWNLRSTESVPILITVLAAQGVLNTIKYIDQQAQLRASR</sequence>
<accession>A0A0G0HVD1</accession>
<name>A0A0G0HVD1_9BACT</name>
<dbReference type="AlphaFoldDB" id="A0A0G0HVD1"/>
<protein>
    <submittedName>
        <fullName evidence="1">Uncharacterized protein</fullName>
    </submittedName>
</protein>